<feature type="repeat" description="Filamin" evidence="3">
    <location>
        <begin position="174"/>
        <end position="226"/>
    </location>
</feature>
<dbReference type="HOGENOM" id="CLU_000450_1_0_1"/>
<feature type="repeat" description="Filamin" evidence="3">
    <location>
        <begin position="53"/>
        <end position="136"/>
    </location>
</feature>
<feature type="repeat" description="Filamin" evidence="3">
    <location>
        <begin position="740"/>
        <end position="833"/>
    </location>
</feature>
<dbReference type="EnsemblMetazoa" id="CapteT167984">
    <property type="protein sequence ID" value="CapteP167984"/>
    <property type="gene ID" value="CapteG167984"/>
</dbReference>
<dbReference type="Pfam" id="PF00630">
    <property type="entry name" value="Filamin"/>
    <property type="match status" value="11"/>
</dbReference>
<feature type="repeat" description="Filamin" evidence="3">
    <location>
        <begin position="415"/>
        <end position="491"/>
    </location>
</feature>
<dbReference type="SMART" id="SM00557">
    <property type="entry name" value="IG_FLMN"/>
    <property type="match status" value="13"/>
</dbReference>
<feature type="repeat" description="Filamin" evidence="3">
    <location>
        <begin position="1015"/>
        <end position="1111"/>
    </location>
</feature>
<protein>
    <submittedName>
        <fullName evidence="4 5">Uncharacterized protein</fullName>
    </submittedName>
</protein>
<feature type="repeat" description="Filamin" evidence="3">
    <location>
        <begin position="489"/>
        <end position="564"/>
    </location>
</feature>
<evidence type="ECO:0000256" key="1">
    <source>
        <dbReference type="ARBA" id="ARBA00009238"/>
    </source>
</evidence>
<dbReference type="GO" id="GO:0051015">
    <property type="term" value="F:actin filament binding"/>
    <property type="evidence" value="ECO:0007669"/>
    <property type="project" value="InterPro"/>
</dbReference>
<dbReference type="OMA" id="REFDIPM"/>
<proteinExistence type="inferred from homology"/>
<name>R7UMY6_CAPTE</name>
<keyword evidence="2" id="KW-0677">Repeat</keyword>
<dbReference type="Proteomes" id="UP000014760">
    <property type="component" value="Unassembled WGS sequence"/>
</dbReference>
<feature type="repeat" description="Filamin" evidence="3">
    <location>
        <begin position="372"/>
        <end position="402"/>
    </location>
</feature>
<evidence type="ECO:0000256" key="3">
    <source>
        <dbReference type="PROSITE-ProRule" id="PRU00087"/>
    </source>
</evidence>
<evidence type="ECO:0000313" key="6">
    <source>
        <dbReference type="Proteomes" id="UP000014760"/>
    </source>
</evidence>
<dbReference type="PANTHER" id="PTHR38537">
    <property type="entry name" value="JITTERBUG, ISOFORM N"/>
    <property type="match status" value="1"/>
</dbReference>
<organism evidence="4">
    <name type="scientific">Capitella teleta</name>
    <name type="common">Polychaete worm</name>
    <dbReference type="NCBI Taxonomy" id="283909"/>
    <lineage>
        <taxon>Eukaryota</taxon>
        <taxon>Metazoa</taxon>
        <taxon>Spiralia</taxon>
        <taxon>Lophotrochozoa</taxon>
        <taxon>Annelida</taxon>
        <taxon>Polychaeta</taxon>
        <taxon>Sedentaria</taxon>
        <taxon>Scolecida</taxon>
        <taxon>Capitellidae</taxon>
        <taxon>Capitella</taxon>
    </lineage>
</organism>
<dbReference type="FunFam" id="2.60.40.10:FF:001145">
    <property type="entry name" value="Jitterbug, isoform I"/>
    <property type="match status" value="1"/>
</dbReference>
<keyword evidence="6" id="KW-1185">Reference proteome</keyword>
<dbReference type="InterPro" id="IPR044801">
    <property type="entry name" value="Filamin"/>
</dbReference>
<dbReference type="PANTHER" id="PTHR38537:SF13">
    <property type="entry name" value="JITTERBUG, ISOFORM N"/>
    <property type="match status" value="1"/>
</dbReference>
<reference evidence="4 6" key="2">
    <citation type="journal article" date="2013" name="Nature">
        <title>Insights into bilaterian evolution from three spiralian genomes.</title>
        <authorList>
            <person name="Simakov O."/>
            <person name="Marletaz F."/>
            <person name="Cho S.J."/>
            <person name="Edsinger-Gonzales E."/>
            <person name="Havlak P."/>
            <person name="Hellsten U."/>
            <person name="Kuo D.H."/>
            <person name="Larsson T."/>
            <person name="Lv J."/>
            <person name="Arendt D."/>
            <person name="Savage R."/>
            <person name="Osoegawa K."/>
            <person name="de Jong P."/>
            <person name="Grimwood J."/>
            <person name="Chapman J.A."/>
            <person name="Shapiro H."/>
            <person name="Aerts A."/>
            <person name="Otillar R.P."/>
            <person name="Terry A.Y."/>
            <person name="Boore J.L."/>
            <person name="Grigoriev I.V."/>
            <person name="Lindberg D.R."/>
            <person name="Seaver E.C."/>
            <person name="Weisblat D.A."/>
            <person name="Putnam N.H."/>
            <person name="Rokhsar D.S."/>
        </authorList>
    </citation>
    <scope>NUCLEOTIDE SEQUENCE</scope>
    <source>
        <strain evidence="4 6">I ESC-2004</strain>
    </source>
</reference>
<feature type="repeat" description="Filamin" evidence="3">
    <location>
        <begin position="910"/>
        <end position="1010"/>
    </location>
</feature>
<accession>R7UMY6</accession>
<dbReference type="EMBL" id="KB299806">
    <property type="protein sequence ID" value="ELU07550.1"/>
    <property type="molecule type" value="Genomic_DNA"/>
</dbReference>
<sequence>MATGRSAWNTRQTTLVSTHFAGDHSPLNQPLSGEYLVDVFYYGKPIPGSPYRVQAFDWSRITIRNLRNHGMVNRVIEFDIDASHAGSGNLEIMVNDGTIPCSVQNRGNRQFHASFMPKEAVPHYIQMRFNGRDVPGYAWPHSKCELDLPMATSRVTSRVSTACVDSVPMISCFVIAPKGRNVPARVINQHDGSYRIEYTPMEVGDYIIGVTYFGKHISGSPYQAKAWDASKVLVSSIVPGRINRPSSFNIDASRAGAGNLEIIVSVCGENVPNFVKTEGNANFAVSYTPQLADTHMISIKFNGEMVPGNQKMATVHIDPRKTGALAERAIVQVTGKHRRENLHYHTVYSTAPSDHVIRARVSHAQGKPLLRAEFVPREVGTHCIQATIGDMEIQGSPFACDVYDITRVIINKPAKGHVGQSYNFEVDASQAGSGDVIIGVKNNNKKLTCKCVEIGNRCYRASFLPKQAHTHTITVFFGGQNIPGSPFRVPIEDNSNVVAKGDSLDAAPLHQPCLFEIDATKALFVANPRVSITGEFGIPPLGHHEISVKYADAEITGSPFSVEAFDPNKVQVGTIESATLGRPCKFSNKKLSAMDTQSHAITSDPYGRNLGSRVLHQGQRLCVEYTPKEVGPHTVEIMYGGQHVQGSPFTANVFDASSVSYRSTVSGINNQPSPSVDTSTAGAGELDVQVTSPNGDQVPAKIVQQPDGDYKVEYSSKYTGRHTVEILYAGQAIMGSPFYVEIYDPNKIRYVPSNPLHVFFSFPFSLTVIRHEAGRAELGLSIVAPNGRNVPYEINMIPGGDHVTYMPTEPGPHQIYITYGGLDVPGCPIRQEIIDSGSATAHGEGLEKGFEDKPSSFYGFLSGPNSIAKCNIEPDTQGRYLVTYVPVEVGKYKVSIKWNGREIERSPFHPSISDPRKVRPIGGWDRVLDANRCLVCRINESKNVEFDARQAGPGRLTCKMRGPNGPVNVNLNNNDGIYLLSFVPTTEGEYQADLFWNDMPIPNSPMVCIVKGMPAAPVNHDKVILTGHGLREARLKEEAEFVIDGTEAGPGMKQSYNKYRCTYVPQYPGINELQHLKSTCIPDLCEFSGAYLLNIQWSDRQVRGSPFKVNVVPGSDASKVVCDGEGLRTGIMGREIKAVIDTRKAGPGELTAHCMGPAKVAFCELIDHRDGQFTLNVKPQEAGKHVLQIKFGGEHVPGSPFHLKVAGAPDPSKVVVRGPGIEHGILATYQSRFTVETRGAGAGQLTVRIRGPKGAFRVEMQRESQRDRTILCRYDPTEVGDYILHIKWSGEHVPGSPFRVQIFDTQEELERFLINNPHQRNNALHHRAWNEDL</sequence>
<dbReference type="InterPro" id="IPR014756">
    <property type="entry name" value="Ig_E-set"/>
</dbReference>
<dbReference type="InterPro" id="IPR017868">
    <property type="entry name" value="Filamin/ABP280_repeat-like"/>
</dbReference>
<evidence type="ECO:0000256" key="2">
    <source>
        <dbReference type="ARBA" id="ARBA00022737"/>
    </source>
</evidence>
<feature type="repeat" description="Filamin" evidence="3">
    <location>
        <begin position="675"/>
        <end position="742"/>
    </location>
</feature>
<dbReference type="InterPro" id="IPR001298">
    <property type="entry name" value="Filamin/ABP280_rpt"/>
</dbReference>
<feature type="repeat" description="Filamin" evidence="3">
    <location>
        <begin position="1206"/>
        <end position="1302"/>
    </location>
</feature>
<dbReference type="FunCoup" id="R7UMY6">
    <property type="interactions" value="261"/>
</dbReference>
<dbReference type="SUPFAM" id="SSF81296">
    <property type="entry name" value="E set domains"/>
    <property type="match status" value="13"/>
</dbReference>
<dbReference type="STRING" id="283909.R7UMY6"/>
<feature type="repeat" description="Filamin" evidence="3">
    <location>
        <begin position="240"/>
        <end position="315"/>
    </location>
</feature>
<feature type="repeat" description="Filamin" evidence="3">
    <location>
        <begin position="33"/>
        <end position="55"/>
    </location>
</feature>
<feature type="repeat" description="Filamin" evidence="3">
    <location>
        <begin position="831"/>
        <end position="912"/>
    </location>
</feature>
<reference evidence="6" key="1">
    <citation type="submission" date="2012-12" db="EMBL/GenBank/DDBJ databases">
        <authorList>
            <person name="Hellsten U."/>
            <person name="Grimwood J."/>
            <person name="Chapman J.A."/>
            <person name="Shapiro H."/>
            <person name="Aerts A."/>
            <person name="Otillar R.P."/>
            <person name="Terry A.Y."/>
            <person name="Boore J.L."/>
            <person name="Simakov O."/>
            <person name="Marletaz F."/>
            <person name="Cho S.-J."/>
            <person name="Edsinger-Gonzales E."/>
            <person name="Havlak P."/>
            <person name="Kuo D.-H."/>
            <person name="Larsson T."/>
            <person name="Lv J."/>
            <person name="Arendt D."/>
            <person name="Savage R."/>
            <person name="Osoegawa K."/>
            <person name="de Jong P."/>
            <person name="Lindberg D.R."/>
            <person name="Seaver E.C."/>
            <person name="Weisblat D.A."/>
            <person name="Putnam N.H."/>
            <person name="Grigoriev I.V."/>
            <person name="Rokhsar D.S."/>
        </authorList>
    </citation>
    <scope>NUCLEOTIDE SEQUENCE</scope>
    <source>
        <strain evidence="6">I ESC-2004</strain>
    </source>
</reference>
<dbReference type="OrthoDB" id="18740at2759"/>
<comment type="similarity">
    <text evidence="1">Belongs to the filamin family.</text>
</comment>
<dbReference type="GO" id="GO:0030036">
    <property type="term" value="P:actin cytoskeleton organization"/>
    <property type="evidence" value="ECO:0007669"/>
    <property type="project" value="InterPro"/>
</dbReference>
<reference evidence="5" key="3">
    <citation type="submission" date="2015-06" db="UniProtKB">
        <authorList>
            <consortium name="EnsemblMetazoa"/>
        </authorList>
    </citation>
    <scope>IDENTIFICATION</scope>
</reference>
<dbReference type="EMBL" id="AMQN01007043">
    <property type="status" value="NOT_ANNOTATED_CDS"/>
    <property type="molecule type" value="Genomic_DNA"/>
</dbReference>
<evidence type="ECO:0000313" key="5">
    <source>
        <dbReference type="EnsemblMetazoa" id="CapteP167984"/>
    </source>
</evidence>
<dbReference type="PROSITE" id="PS50194">
    <property type="entry name" value="FILAMIN_REPEAT"/>
    <property type="match status" value="15"/>
</dbReference>
<feature type="repeat" description="Filamin" evidence="3">
    <location>
        <begin position="1112"/>
        <end position="1205"/>
    </location>
</feature>
<feature type="repeat" description="Filamin" evidence="3">
    <location>
        <begin position="575"/>
        <end position="653"/>
    </location>
</feature>
<evidence type="ECO:0000313" key="4">
    <source>
        <dbReference type="EMBL" id="ELU07550.1"/>
    </source>
</evidence>
<gene>
    <name evidence="4" type="ORF">CAPTEDRAFT_167984</name>
</gene>
<dbReference type="Gene3D" id="2.60.40.10">
    <property type="entry name" value="Immunoglobulins"/>
    <property type="match status" value="14"/>
</dbReference>
<dbReference type="InterPro" id="IPR013783">
    <property type="entry name" value="Ig-like_fold"/>
</dbReference>